<feature type="non-terminal residue" evidence="2">
    <location>
        <position position="56"/>
    </location>
</feature>
<feature type="non-terminal residue" evidence="2">
    <location>
        <position position="1"/>
    </location>
</feature>
<feature type="compositionally biased region" description="Polar residues" evidence="1">
    <location>
        <begin position="19"/>
        <end position="29"/>
    </location>
</feature>
<feature type="region of interest" description="Disordered" evidence="1">
    <location>
        <begin position="19"/>
        <end position="56"/>
    </location>
</feature>
<sequence length="56" mass="6168">SQMLSGMTCWKSLKRKATSMLTDGSQARTPTVCMPSIKEKARESPATEHLETPDIT</sequence>
<feature type="compositionally biased region" description="Basic and acidic residues" evidence="1">
    <location>
        <begin position="37"/>
        <end position="56"/>
    </location>
</feature>
<dbReference type="Proteomes" id="UP001529510">
    <property type="component" value="Unassembled WGS sequence"/>
</dbReference>
<evidence type="ECO:0000313" key="3">
    <source>
        <dbReference type="Proteomes" id="UP001529510"/>
    </source>
</evidence>
<proteinExistence type="predicted"/>
<comment type="caution">
    <text evidence="2">The sequence shown here is derived from an EMBL/GenBank/DDBJ whole genome shotgun (WGS) entry which is preliminary data.</text>
</comment>
<protein>
    <submittedName>
        <fullName evidence="2">Uncharacterized protein</fullName>
    </submittedName>
</protein>
<name>A0ABD0NST0_CIRMR</name>
<accession>A0ABD0NST0</accession>
<dbReference type="AlphaFoldDB" id="A0ABD0NST0"/>
<evidence type="ECO:0000256" key="1">
    <source>
        <dbReference type="SAM" id="MobiDB-lite"/>
    </source>
</evidence>
<keyword evidence="3" id="KW-1185">Reference proteome</keyword>
<organism evidence="2 3">
    <name type="scientific">Cirrhinus mrigala</name>
    <name type="common">Mrigala</name>
    <dbReference type="NCBI Taxonomy" id="683832"/>
    <lineage>
        <taxon>Eukaryota</taxon>
        <taxon>Metazoa</taxon>
        <taxon>Chordata</taxon>
        <taxon>Craniata</taxon>
        <taxon>Vertebrata</taxon>
        <taxon>Euteleostomi</taxon>
        <taxon>Actinopterygii</taxon>
        <taxon>Neopterygii</taxon>
        <taxon>Teleostei</taxon>
        <taxon>Ostariophysi</taxon>
        <taxon>Cypriniformes</taxon>
        <taxon>Cyprinidae</taxon>
        <taxon>Labeoninae</taxon>
        <taxon>Labeonini</taxon>
        <taxon>Cirrhinus</taxon>
    </lineage>
</organism>
<reference evidence="2 3" key="1">
    <citation type="submission" date="2024-05" db="EMBL/GenBank/DDBJ databases">
        <title>Genome sequencing and assembly of Indian major carp, Cirrhinus mrigala (Hamilton, 1822).</title>
        <authorList>
            <person name="Mohindra V."/>
            <person name="Chowdhury L.M."/>
            <person name="Lal K."/>
            <person name="Jena J.K."/>
        </authorList>
    </citation>
    <scope>NUCLEOTIDE SEQUENCE [LARGE SCALE GENOMIC DNA]</scope>
    <source>
        <strain evidence="2">CM1030</strain>
        <tissue evidence="2">Blood</tissue>
    </source>
</reference>
<gene>
    <name evidence="2" type="ORF">M9458_040665</name>
</gene>
<dbReference type="EMBL" id="JAMKFB020000020">
    <property type="protein sequence ID" value="KAL0164912.1"/>
    <property type="molecule type" value="Genomic_DNA"/>
</dbReference>
<evidence type="ECO:0000313" key="2">
    <source>
        <dbReference type="EMBL" id="KAL0164912.1"/>
    </source>
</evidence>